<accession>A0A6I2R5H1</accession>
<dbReference type="Proteomes" id="UP000434475">
    <property type="component" value="Unassembled WGS sequence"/>
</dbReference>
<proteinExistence type="predicted"/>
<evidence type="ECO:0000313" key="3">
    <source>
        <dbReference type="Proteomes" id="UP000434475"/>
    </source>
</evidence>
<dbReference type="InterPro" id="IPR001119">
    <property type="entry name" value="SLH_dom"/>
</dbReference>
<dbReference type="PROSITE" id="PS51272">
    <property type="entry name" value="SLH"/>
    <property type="match status" value="2"/>
</dbReference>
<name>A0A6I2R5H1_FLAPL</name>
<dbReference type="EMBL" id="WKPR01000011">
    <property type="protein sequence ID" value="MSB20230.1"/>
    <property type="molecule type" value="Genomic_DNA"/>
</dbReference>
<organism evidence="2 3">
    <name type="scientific">Flavonifractor plautii</name>
    <name type="common">Fusobacterium plautii</name>
    <dbReference type="NCBI Taxonomy" id="292800"/>
    <lineage>
        <taxon>Bacteria</taxon>
        <taxon>Bacillati</taxon>
        <taxon>Bacillota</taxon>
        <taxon>Clostridia</taxon>
        <taxon>Eubacteriales</taxon>
        <taxon>Oscillospiraceae</taxon>
        <taxon>Flavonifractor</taxon>
    </lineage>
</organism>
<evidence type="ECO:0000256" key="1">
    <source>
        <dbReference type="ARBA" id="ARBA00022737"/>
    </source>
</evidence>
<reference evidence="2 3" key="1">
    <citation type="journal article" date="2019" name="Nat. Med.">
        <title>A library of human gut bacterial isolates paired with longitudinal multiomics data enables mechanistic microbiome research.</title>
        <authorList>
            <person name="Poyet M."/>
            <person name="Groussin M."/>
            <person name="Gibbons S.M."/>
            <person name="Avila-Pacheco J."/>
            <person name="Jiang X."/>
            <person name="Kearney S.M."/>
            <person name="Perrotta A.R."/>
            <person name="Berdy B."/>
            <person name="Zhao S."/>
            <person name="Lieberman T.D."/>
            <person name="Swanson P.K."/>
            <person name="Smith M."/>
            <person name="Roesemann S."/>
            <person name="Alexander J.E."/>
            <person name="Rich S.A."/>
            <person name="Livny J."/>
            <person name="Vlamakis H."/>
            <person name="Clish C."/>
            <person name="Bullock K."/>
            <person name="Deik A."/>
            <person name="Scott J."/>
            <person name="Pierce K.A."/>
            <person name="Xavier R.J."/>
            <person name="Alm E.J."/>
        </authorList>
    </citation>
    <scope>NUCLEOTIDE SEQUENCE [LARGE SCALE GENOMIC DNA]</scope>
    <source>
        <strain evidence="2 3">BIOML-A2</strain>
    </source>
</reference>
<dbReference type="Pfam" id="PF00395">
    <property type="entry name" value="SLH"/>
    <property type="match status" value="2"/>
</dbReference>
<dbReference type="InterPro" id="IPR051465">
    <property type="entry name" value="Cell_Envelope_Struct_Comp"/>
</dbReference>
<gene>
    <name evidence="2" type="ORF">GKE97_11935</name>
</gene>
<keyword evidence="1" id="KW-0677">Repeat</keyword>
<dbReference type="AlphaFoldDB" id="A0A6I2R5H1"/>
<protein>
    <submittedName>
        <fullName evidence="2">Uncharacterized protein</fullName>
    </submittedName>
</protein>
<comment type="caution">
    <text evidence="2">The sequence shown here is derived from an EMBL/GenBank/DDBJ whole genome shotgun (WGS) entry which is preliminary data.</text>
</comment>
<evidence type="ECO:0000313" key="2">
    <source>
        <dbReference type="EMBL" id="MSB20230.1"/>
    </source>
</evidence>
<sequence>MVIIMKKCIIASILALMLSLTTFAQATALPETKINDWAVPDVGRAARLGLLTDTLGTDYTRDITRLQFSELVVNCVEKATGDTIDGSSVKFTDTTSIAAQKSAVVGIVKGTGDGTSFSPNRLITREEVATMLYRAIQYTNPNNNLDTASLTKFSDNAQVSNWAKDAMSSMVGCGIINGTSDNTLAPKANVSIEQAAILIYRLYGQSILKDITPLAEAFVSDQKAIITKLQGAYTSTPSTFSDSRIDSIQMAEVFQENGTTYILYSLKYSVKADNPEAVIVFEDTLKDGWLVINAVTTYVVQMDGGKFTSLGGYTTEFSADGNKEMYKIDFENWLAENILN</sequence>
<dbReference type="RefSeq" id="WP_081029106.1">
    <property type="nucleotide sequence ID" value="NZ_DAWDXJ010000033.1"/>
</dbReference>
<dbReference type="PANTHER" id="PTHR43308">
    <property type="entry name" value="OUTER MEMBRANE PROTEIN ALPHA-RELATED"/>
    <property type="match status" value="1"/>
</dbReference>